<organism evidence="1 2">
    <name type="scientific">Acorus gramineus</name>
    <name type="common">Dwarf sweet flag</name>
    <dbReference type="NCBI Taxonomy" id="55184"/>
    <lineage>
        <taxon>Eukaryota</taxon>
        <taxon>Viridiplantae</taxon>
        <taxon>Streptophyta</taxon>
        <taxon>Embryophyta</taxon>
        <taxon>Tracheophyta</taxon>
        <taxon>Spermatophyta</taxon>
        <taxon>Magnoliopsida</taxon>
        <taxon>Liliopsida</taxon>
        <taxon>Acoraceae</taxon>
        <taxon>Acorus</taxon>
    </lineage>
</organism>
<evidence type="ECO:0000313" key="1">
    <source>
        <dbReference type="EMBL" id="KAK1258952.1"/>
    </source>
</evidence>
<evidence type="ECO:0000313" key="2">
    <source>
        <dbReference type="Proteomes" id="UP001179952"/>
    </source>
</evidence>
<accession>A0AAV9A455</accession>
<comment type="caution">
    <text evidence="1">The sequence shown here is derived from an EMBL/GenBank/DDBJ whole genome shotgun (WGS) entry which is preliminary data.</text>
</comment>
<dbReference type="Proteomes" id="UP001179952">
    <property type="component" value="Unassembled WGS sequence"/>
</dbReference>
<protein>
    <submittedName>
        <fullName evidence="1">Uncharacterized protein</fullName>
    </submittedName>
</protein>
<keyword evidence="2" id="KW-1185">Reference proteome</keyword>
<reference evidence="1" key="2">
    <citation type="submission" date="2023-06" db="EMBL/GenBank/DDBJ databases">
        <authorList>
            <person name="Ma L."/>
            <person name="Liu K.-W."/>
            <person name="Li Z."/>
            <person name="Hsiao Y.-Y."/>
            <person name="Qi Y."/>
            <person name="Fu T."/>
            <person name="Tang G."/>
            <person name="Zhang D."/>
            <person name="Sun W.-H."/>
            <person name="Liu D.-K."/>
            <person name="Li Y."/>
            <person name="Chen G.-Z."/>
            <person name="Liu X.-D."/>
            <person name="Liao X.-Y."/>
            <person name="Jiang Y.-T."/>
            <person name="Yu X."/>
            <person name="Hao Y."/>
            <person name="Huang J."/>
            <person name="Zhao X.-W."/>
            <person name="Ke S."/>
            <person name="Chen Y.-Y."/>
            <person name="Wu W.-L."/>
            <person name="Hsu J.-L."/>
            <person name="Lin Y.-F."/>
            <person name="Huang M.-D."/>
            <person name="Li C.-Y."/>
            <person name="Huang L."/>
            <person name="Wang Z.-W."/>
            <person name="Zhao X."/>
            <person name="Zhong W.-Y."/>
            <person name="Peng D.-H."/>
            <person name="Ahmad S."/>
            <person name="Lan S."/>
            <person name="Zhang J.-S."/>
            <person name="Tsai W.-C."/>
            <person name="Van De Peer Y."/>
            <person name="Liu Z.-J."/>
        </authorList>
    </citation>
    <scope>NUCLEOTIDE SEQUENCE</scope>
    <source>
        <strain evidence="1">SCP</strain>
        <tissue evidence="1">Leaves</tissue>
    </source>
</reference>
<name>A0AAV9A455_ACOGR</name>
<sequence length="90" mass="10805">MDTFCLLKLCKSRMEGKRNIPKERDRANRNFYCFNKIMNVPLQVRFPDLFQLVSNRTGRVKEFWTVEELRQWDIRFAASCSPPKESATWN</sequence>
<dbReference type="AlphaFoldDB" id="A0AAV9A455"/>
<dbReference type="EMBL" id="JAUJYN010000012">
    <property type="protein sequence ID" value="KAK1258952.1"/>
    <property type="molecule type" value="Genomic_DNA"/>
</dbReference>
<proteinExistence type="predicted"/>
<reference evidence="1" key="1">
    <citation type="journal article" date="2023" name="Nat. Commun.">
        <title>Diploid and tetraploid genomes of Acorus and the evolution of monocots.</title>
        <authorList>
            <person name="Ma L."/>
            <person name="Liu K.W."/>
            <person name="Li Z."/>
            <person name="Hsiao Y.Y."/>
            <person name="Qi Y."/>
            <person name="Fu T."/>
            <person name="Tang G.D."/>
            <person name="Zhang D."/>
            <person name="Sun W.H."/>
            <person name="Liu D.K."/>
            <person name="Li Y."/>
            <person name="Chen G.Z."/>
            <person name="Liu X.D."/>
            <person name="Liao X.Y."/>
            <person name="Jiang Y.T."/>
            <person name="Yu X."/>
            <person name="Hao Y."/>
            <person name="Huang J."/>
            <person name="Zhao X.W."/>
            <person name="Ke S."/>
            <person name="Chen Y.Y."/>
            <person name="Wu W.L."/>
            <person name="Hsu J.L."/>
            <person name="Lin Y.F."/>
            <person name="Huang M.D."/>
            <person name="Li C.Y."/>
            <person name="Huang L."/>
            <person name="Wang Z.W."/>
            <person name="Zhao X."/>
            <person name="Zhong W.Y."/>
            <person name="Peng D.H."/>
            <person name="Ahmad S."/>
            <person name="Lan S."/>
            <person name="Zhang J.S."/>
            <person name="Tsai W.C."/>
            <person name="Van de Peer Y."/>
            <person name="Liu Z.J."/>
        </authorList>
    </citation>
    <scope>NUCLEOTIDE SEQUENCE</scope>
    <source>
        <strain evidence="1">SCP</strain>
    </source>
</reference>
<gene>
    <name evidence="1" type="ORF">QJS04_geneDACA021936</name>
</gene>